<evidence type="ECO:0000313" key="8">
    <source>
        <dbReference type="EMBL" id="BDD87668.1"/>
    </source>
</evidence>
<protein>
    <recommendedName>
        <fullName evidence="7">Radical SAM core domain-containing protein</fullName>
    </recommendedName>
</protein>
<keyword evidence="4" id="KW-0479">Metal-binding</keyword>
<dbReference type="InterPro" id="IPR058240">
    <property type="entry name" value="rSAM_sf"/>
</dbReference>
<dbReference type="RefSeq" id="WP_284151085.1">
    <property type="nucleotide sequence ID" value="NZ_AP025516.1"/>
</dbReference>
<dbReference type="Gene3D" id="3.20.20.70">
    <property type="entry name" value="Aldolase class I"/>
    <property type="match status" value="1"/>
</dbReference>
<accession>A0ABN6M442</accession>
<feature type="domain" description="Radical SAM core" evidence="7">
    <location>
        <begin position="23"/>
        <end position="244"/>
    </location>
</feature>
<evidence type="ECO:0000256" key="6">
    <source>
        <dbReference type="ARBA" id="ARBA00023014"/>
    </source>
</evidence>
<proteinExistence type="predicted"/>
<name>A0ABN6M442_9BACT</name>
<dbReference type="PANTHER" id="PTHR11228:SF7">
    <property type="entry name" value="PQQA PEPTIDE CYCLASE"/>
    <property type="match status" value="1"/>
</dbReference>
<keyword evidence="6" id="KW-0411">Iron-sulfur</keyword>
<organism evidence="8 9">
    <name type="scientific">Desulfofustis limnaeus</name>
    <dbReference type="NCBI Taxonomy" id="2740163"/>
    <lineage>
        <taxon>Bacteria</taxon>
        <taxon>Pseudomonadati</taxon>
        <taxon>Thermodesulfobacteriota</taxon>
        <taxon>Desulfobulbia</taxon>
        <taxon>Desulfobulbales</taxon>
        <taxon>Desulfocapsaceae</taxon>
        <taxon>Desulfofustis</taxon>
    </lineage>
</organism>
<dbReference type="SFLD" id="SFLDG01386">
    <property type="entry name" value="main_SPASM_domain-containing"/>
    <property type="match status" value="1"/>
</dbReference>
<keyword evidence="2" id="KW-0004">4Fe-4S</keyword>
<dbReference type="SMART" id="SM00729">
    <property type="entry name" value="Elp3"/>
    <property type="match status" value="1"/>
</dbReference>
<dbReference type="PANTHER" id="PTHR11228">
    <property type="entry name" value="RADICAL SAM DOMAIN PROTEIN"/>
    <property type="match status" value="1"/>
</dbReference>
<dbReference type="Proteomes" id="UP000830055">
    <property type="component" value="Chromosome"/>
</dbReference>
<reference evidence="8 9" key="1">
    <citation type="submission" date="2022-01" db="EMBL/GenBank/DDBJ databases">
        <title>Desulfofustis limnae sp. nov., a novel mesophilic sulfate-reducing bacterium isolated from marsh soil.</title>
        <authorList>
            <person name="Watanabe M."/>
            <person name="Takahashi A."/>
            <person name="Kojima H."/>
            <person name="Fukui M."/>
        </authorList>
    </citation>
    <scope>NUCLEOTIDE SEQUENCE [LARGE SCALE GENOMIC DNA]</scope>
    <source>
        <strain evidence="8 9">PPLL</strain>
    </source>
</reference>
<dbReference type="EMBL" id="AP025516">
    <property type="protein sequence ID" value="BDD87668.1"/>
    <property type="molecule type" value="Genomic_DNA"/>
</dbReference>
<keyword evidence="5" id="KW-0408">Iron</keyword>
<evidence type="ECO:0000256" key="2">
    <source>
        <dbReference type="ARBA" id="ARBA00022485"/>
    </source>
</evidence>
<dbReference type="InterPro" id="IPR013785">
    <property type="entry name" value="Aldolase_TIM"/>
</dbReference>
<evidence type="ECO:0000256" key="1">
    <source>
        <dbReference type="ARBA" id="ARBA00001966"/>
    </source>
</evidence>
<keyword evidence="9" id="KW-1185">Reference proteome</keyword>
<dbReference type="PROSITE" id="PS51918">
    <property type="entry name" value="RADICAL_SAM"/>
    <property type="match status" value="1"/>
</dbReference>
<sequence>MSTSYVQTQSLPDFDLWQKKREKHSLISFTLEITARCNNNCRHCYINLPEDDQKAKAEELTFEEIKHIVDQAVDLGAVWCLITGGEPLLREDFEEIYLYLKRKGLLVSVFTNATLITQKHIDLFKKYPPRNLEVTVYGITQQTYTAVTRKPELFSSFKDGIDRLLQNKIPVDLKNVTIKANLEEFATIAAFCRKHSNAPFRFDPLLHLRFDRDEKQNEEIRNQRLTPEEIAVLECSDKVRFSALTKNCDKLVLSDRIKPEKPYLFTCGAGLSDFVVSYNGNYRLCSSLWHPDCMQDLRNTSVSEAKTSLTSKIRNMQTDSRDFLEKCGVCPLINFCIWCPAHAYLETGVLELACSYFCEVAERRYGNLTYGSIKKDYLNTEKTYYLTSD</sequence>
<evidence type="ECO:0000256" key="4">
    <source>
        <dbReference type="ARBA" id="ARBA00022723"/>
    </source>
</evidence>
<evidence type="ECO:0000256" key="5">
    <source>
        <dbReference type="ARBA" id="ARBA00023004"/>
    </source>
</evidence>
<evidence type="ECO:0000256" key="3">
    <source>
        <dbReference type="ARBA" id="ARBA00022691"/>
    </source>
</evidence>
<dbReference type="CDD" id="cd01335">
    <property type="entry name" value="Radical_SAM"/>
    <property type="match status" value="1"/>
</dbReference>
<dbReference type="InterPro" id="IPR023885">
    <property type="entry name" value="4Fe4S-binding_SPASM_dom"/>
</dbReference>
<dbReference type="SUPFAM" id="SSF102114">
    <property type="entry name" value="Radical SAM enzymes"/>
    <property type="match status" value="1"/>
</dbReference>
<gene>
    <name evidence="8" type="ORF">DPPLL_20330</name>
</gene>
<dbReference type="SFLD" id="SFLDG01067">
    <property type="entry name" value="SPASM/twitch_domain_containing"/>
    <property type="match status" value="1"/>
</dbReference>
<comment type="cofactor">
    <cofactor evidence="1">
        <name>[4Fe-4S] cluster</name>
        <dbReference type="ChEBI" id="CHEBI:49883"/>
    </cofactor>
</comment>
<dbReference type="InterPro" id="IPR017200">
    <property type="entry name" value="PqqE-like"/>
</dbReference>
<dbReference type="PIRSF" id="PIRSF037420">
    <property type="entry name" value="PQQ_syn_pqqE"/>
    <property type="match status" value="1"/>
</dbReference>
<dbReference type="InterPro" id="IPR006638">
    <property type="entry name" value="Elp3/MiaA/NifB-like_rSAM"/>
</dbReference>
<evidence type="ECO:0000313" key="9">
    <source>
        <dbReference type="Proteomes" id="UP000830055"/>
    </source>
</evidence>
<dbReference type="InterPro" id="IPR007197">
    <property type="entry name" value="rSAM"/>
</dbReference>
<dbReference type="NCBIfam" id="TIGR04085">
    <property type="entry name" value="rSAM_more_4Fe4S"/>
    <property type="match status" value="1"/>
</dbReference>
<evidence type="ECO:0000259" key="7">
    <source>
        <dbReference type="PROSITE" id="PS51918"/>
    </source>
</evidence>
<dbReference type="SFLD" id="SFLDS00029">
    <property type="entry name" value="Radical_SAM"/>
    <property type="match status" value="1"/>
</dbReference>
<dbReference type="Pfam" id="PF04055">
    <property type="entry name" value="Radical_SAM"/>
    <property type="match status" value="1"/>
</dbReference>
<dbReference type="InterPro" id="IPR050377">
    <property type="entry name" value="Radical_SAM_PqqE_MftC-like"/>
</dbReference>
<keyword evidence="3" id="KW-0949">S-adenosyl-L-methionine</keyword>